<dbReference type="RefSeq" id="WP_083709239.1">
    <property type="nucleotide sequence ID" value="NZ_FTNT01000002.1"/>
</dbReference>
<accession>A0A1N7DI58</accession>
<dbReference type="InterPro" id="IPR016047">
    <property type="entry name" value="M23ase_b-sheet_dom"/>
</dbReference>
<dbReference type="SUPFAM" id="SSF51261">
    <property type="entry name" value="Duplicated hybrid motif"/>
    <property type="match status" value="1"/>
</dbReference>
<reference evidence="3 4" key="1">
    <citation type="submission" date="2017-01" db="EMBL/GenBank/DDBJ databases">
        <authorList>
            <person name="Mah S.A."/>
            <person name="Swanson W.J."/>
            <person name="Moy G.W."/>
            <person name="Vacquier V.D."/>
        </authorList>
    </citation>
    <scope>NUCLEOTIDE SEQUENCE [LARGE SCALE GENOMIC DNA]</scope>
    <source>
        <strain evidence="3 4">CPCC 203464</strain>
    </source>
</reference>
<dbReference type="OrthoDB" id="1099523at2"/>
<feature type="domain" description="M23ase beta-sheet core" evidence="2">
    <location>
        <begin position="238"/>
        <end position="335"/>
    </location>
</feature>
<sequence>MATTQSRPAESDFHDGNPSLQRSADGFGAEEITSIIPIDEFDRYETAYRAYADSITEPWSPPRRPSIPSPAETTQDILLPEYEFDEDTHHDPFDVDGAEYDDYVYVPAASPARPRRGGRHRLAAPPSGLKGGRAALIAMAAGAAVAAATGQFTAHQTEDKASDQPARAAVVPDTGPGVVAGTPSKDLRNFADQLAAGEALAKDNAAKDAASRRPFYVSPVALGAYDFTSCYCGRWGSFHAGIDMAAPLGTPIHAATDGVVVEAGPASGFGNWIQVKAPDGTITVYGHMFSDGVNVSKGQHVTAGDVIGHVGSDGQSTGPHCHFEVWKNGVTKIDPAPWLAQHGVVLAGYTG</sequence>
<dbReference type="STRING" id="1344003.SAMN05445060_0651"/>
<dbReference type="PANTHER" id="PTHR21666">
    <property type="entry name" value="PEPTIDASE-RELATED"/>
    <property type="match status" value="1"/>
</dbReference>
<name>A0A1N7DI58_9NOCA</name>
<proteinExistence type="predicted"/>
<dbReference type="InterPro" id="IPR011055">
    <property type="entry name" value="Dup_hybrid_motif"/>
</dbReference>
<feature type="region of interest" description="Disordered" evidence="1">
    <location>
        <begin position="1"/>
        <end position="29"/>
    </location>
</feature>
<gene>
    <name evidence="3" type="ORF">SAMN05445060_0651</name>
</gene>
<protein>
    <submittedName>
        <fullName evidence="3">Peptidase family M23</fullName>
    </submittedName>
</protein>
<dbReference type="PANTHER" id="PTHR21666:SF270">
    <property type="entry name" value="MUREIN HYDROLASE ACTIVATOR ENVC"/>
    <property type="match status" value="1"/>
</dbReference>
<evidence type="ECO:0000313" key="4">
    <source>
        <dbReference type="Proteomes" id="UP000186218"/>
    </source>
</evidence>
<dbReference type="AlphaFoldDB" id="A0A1N7DI58"/>
<evidence type="ECO:0000313" key="3">
    <source>
        <dbReference type="EMBL" id="SIR75474.1"/>
    </source>
</evidence>
<dbReference type="GO" id="GO:0004222">
    <property type="term" value="F:metalloendopeptidase activity"/>
    <property type="evidence" value="ECO:0007669"/>
    <property type="project" value="TreeGrafter"/>
</dbReference>
<keyword evidence="4" id="KW-1185">Reference proteome</keyword>
<evidence type="ECO:0000256" key="1">
    <source>
        <dbReference type="SAM" id="MobiDB-lite"/>
    </source>
</evidence>
<dbReference type="EMBL" id="FTNT01000002">
    <property type="protein sequence ID" value="SIR75474.1"/>
    <property type="molecule type" value="Genomic_DNA"/>
</dbReference>
<dbReference type="CDD" id="cd12797">
    <property type="entry name" value="M23_peptidase"/>
    <property type="match status" value="1"/>
</dbReference>
<organism evidence="3 4">
    <name type="scientific">Williamsia sterculiae</name>
    <dbReference type="NCBI Taxonomy" id="1344003"/>
    <lineage>
        <taxon>Bacteria</taxon>
        <taxon>Bacillati</taxon>
        <taxon>Actinomycetota</taxon>
        <taxon>Actinomycetes</taxon>
        <taxon>Mycobacteriales</taxon>
        <taxon>Nocardiaceae</taxon>
        <taxon>Williamsia</taxon>
    </lineage>
</organism>
<dbReference type="Gene3D" id="2.70.70.10">
    <property type="entry name" value="Glucose Permease (Domain IIA)"/>
    <property type="match status" value="1"/>
</dbReference>
<dbReference type="InterPro" id="IPR050570">
    <property type="entry name" value="Cell_wall_metabolism_enzyme"/>
</dbReference>
<evidence type="ECO:0000259" key="2">
    <source>
        <dbReference type="Pfam" id="PF01551"/>
    </source>
</evidence>
<dbReference type="Proteomes" id="UP000186218">
    <property type="component" value="Unassembled WGS sequence"/>
</dbReference>
<dbReference type="Pfam" id="PF01551">
    <property type="entry name" value="Peptidase_M23"/>
    <property type="match status" value="1"/>
</dbReference>